<dbReference type="Proteomes" id="UP000248057">
    <property type="component" value="Unassembled WGS sequence"/>
</dbReference>
<comment type="function">
    <text evidence="2">May play the central regulatory role in sporulation. It may be an element of the effector pathway responsible for the activation of sporulation genes in response to nutritional stress. Spo0A may act in concert with spo0H (a sigma factor) to control the expression of some genes that are critical to the sporulation process.</text>
</comment>
<dbReference type="InterPro" id="IPR046947">
    <property type="entry name" value="LytR-like"/>
</dbReference>
<dbReference type="PROSITE" id="PS50930">
    <property type="entry name" value="HTH_LYTTR"/>
    <property type="match status" value="1"/>
</dbReference>
<dbReference type="GO" id="GO:0003677">
    <property type="term" value="F:DNA binding"/>
    <property type="evidence" value="ECO:0007669"/>
    <property type="project" value="InterPro"/>
</dbReference>
<dbReference type="SMART" id="SM00850">
    <property type="entry name" value="LytTR"/>
    <property type="match status" value="1"/>
</dbReference>
<dbReference type="GeneID" id="86060056"/>
<evidence type="ECO:0000313" key="6">
    <source>
        <dbReference type="EMBL" id="PXX55791.1"/>
    </source>
</evidence>
<evidence type="ECO:0000259" key="4">
    <source>
        <dbReference type="PROSITE" id="PS50110"/>
    </source>
</evidence>
<feature type="modified residue" description="4-aspartylphosphate" evidence="3">
    <location>
        <position position="57"/>
    </location>
</feature>
<proteinExistence type="predicted"/>
<feature type="domain" description="HTH LytTR-type" evidence="5">
    <location>
        <begin position="131"/>
        <end position="229"/>
    </location>
</feature>
<evidence type="ECO:0000256" key="1">
    <source>
        <dbReference type="ARBA" id="ARBA00018672"/>
    </source>
</evidence>
<evidence type="ECO:0000256" key="2">
    <source>
        <dbReference type="ARBA" id="ARBA00024867"/>
    </source>
</evidence>
<keyword evidence="7" id="KW-1185">Reference proteome</keyword>
<dbReference type="PANTHER" id="PTHR37299">
    <property type="entry name" value="TRANSCRIPTIONAL REGULATOR-RELATED"/>
    <property type="match status" value="1"/>
</dbReference>
<dbReference type="Pfam" id="PF04397">
    <property type="entry name" value="LytTR"/>
    <property type="match status" value="1"/>
</dbReference>
<dbReference type="Pfam" id="PF00072">
    <property type="entry name" value="Response_reg"/>
    <property type="match status" value="1"/>
</dbReference>
<dbReference type="Gene3D" id="3.40.50.2300">
    <property type="match status" value="1"/>
</dbReference>
<evidence type="ECO:0000259" key="5">
    <source>
        <dbReference type="PROSITE" id="PS50930"/>
    </source>
</evidence>
<protein>
    <recommendedName>
        <fullName evidence="1">Stage 0 sporulation protein A homolog</fullName>
    </recommendedName>
</protein>
<dbReference type="GO" id="GO:0000156">
    <property type="term" value="F:phosphorelay response regulator activity"/>
    <property type="evidence" value="ECO:0007669"/>
    <property type="project" value="InterPro"/>
</dbReference>
<dbReference type="EMBL" id="QJKD01000002">
    <property type="protein sequence ID" value="PXX55791.1"/>
    <property type="molecule type" value="Genomic_DNA"/>
</dbReference>
<dbReference type="InterPro" id="IPR001789">
    <property type="entry name" value="Sig_transdc_resp-reg_receiver"/>
</dbReference>
<dbReference type="PANTHER" id="PTHR37299:SF1">
    <property type="entry name" value="STAGE 0 SPORULATION PROTEIN A HOMOLOG"/>
    <property type="match status" value="1"/>
</dbReference>
<dbReference type="AlphaFoldDB" id="A0A2V3Y9M4"/>
<dbReference type="Gene3D" id="2.40.50.1020">
    <property type="entry name" value="LytTr DNA-binding domain"/>
    <property type="match status" value="1"/>
</dbReference>
<dbReference type="PROSITE" id="PS50110">
    <property type="entry name" value="RESPONSE_REGULATORY"/>
    <property type="match status" value="1"/>
</dbReference>
<dbReference type="SMART" id="SM00448">
    <property type="entry name" value="REC"/>
    <property type="match status" value="1"/>
</dbReference>
<reference evidence="6 7" key="1">
    <citation type="submission" date="2018-05" db="EMBL/GenBank/DDBJ databases">
        <title>Genomic Encyclopedia of Type Strains, Phase IV (KMG-IV): sequencing the most valuable type-strain genomes for metagenomic binning, comparative biology and taxonomic classification.</title>
        <authorList>
            <person name="Goeker M."/>
        </authorList>
    </citation>
    <scope>NUCLEOTIDE SEQUENCE [LARGE SCALE GENOMIC DNA]</scope>
    <source>
        <strain evidence="6 7">DSM 24995</strain>
    </source>
</reference>
<accession>A0A2V3Y9M4</accession>
<sequence>MIKIAIVEDDESSASLLQNYIKRYQQTHHTDCQLVFFNNGLEFISDYLPVYDVIFMDIKMPHMDGMEAAKKLRKIDEDTALIFITSMAQYAIRGYEVNALDFILKPVKYYDFEMKLNRVIHYIEKHKDTKITINTGDVIKRVSVRDLYYIEVINHTLIYHTEGHTYESYGQLKNLEEILAPCNFTKCNSCYLVNLRHITEVRPNSILIGDDEIPISRRRKKDFMKNLADYMGGGF</sequence>
<dbReference type="InterPro" id="IPR007492">
    <property type="entry name" value="LytTR_DNA-bd_dom"/>
</dbReference>
<keyword evidence="3" id="KW-0597">Phosphoprotein</keyword>
<comment type="caution">
    <text evidence="6">The sequence shown here is derived from an EMBL/GenBank/DDBJ whole genome shotgun (WGS) entry which is preliminary data.</text>
</comment>
<organism evidence="6 7">
    <name type="scientific">Hungatella effluvii</name>
    <dbReference type="NCBI Taxonomy" id="1096246"/>
    <lineage>
        <taxon>Bacteria</taxon>
        <taxon>Bacillati</taxon>
        <taxon>Bacillota</taxon>
        <taxon>Clostridia</taxon>
        <taxon>Lachnospirales</taxon>
        <taxon>Lachnospiraceae</taxon>
        <taxon>Hungatella</taxon>
    </lineage>
</organism>
<name>A0A2V3Y9M4_9FIRM</name>
<dbReference type="SUPFAM" id="SSF52172">
    <property type="entry name" value="CheY-like"/>
    <property type="match status" value="1"/>
</dbReference>
<evidence type="ECO:0000313" key="7">
    <source>
        <dbReference type="Proteomes" id="UP000248057"/>
    </source>
</evidence>
<dbReference type="InterPro" id="IPR011006">
    <property type="entry name" value="CheY-like_superfamily"/>
</dbReference>
<evidence type="ECO:0000256" key="3">
    <source>
        <dbReference type="PROSITE-ProRule" id="PRU00169"/>
    </source>
</evidence>
<dbReference type="RefSeq" id="WP_110321671.1">
    <property type="nucleotide sequence ID" value="NZ_QJKD01000002.1"/>
</dbReference>
<gene>
    <name evidence="6" type="ORF">DFR60_10265</name>
</gene>
<feature type="domain" description="Response regulatory" evidence="4">
    <location>
        <begin position="3"/>
        <end position="120"/>
    </location>
</feature>